<gene>
    <name evidence="1" type="ORF">S12H4_42157</name>
</gene>
<accession>X1VDV5</accession>
<sequence>MALIDFYYAQPGPIKPVGLPGHKLAIWAAAKWSCYKIVFLEPLPLSADLVFDMGAIDAGAVSGDTSLANLELTGEPPEMAQLRCYALDDIKATVKRGAADVRFKTKAIIAKITRFTIQIDPCLHTTEIIALKGDQPYINAENPTDYNLAQSRLGYFGFRFGLEDLRQTFTKVEEVEKALAPITLVAAGGY</sequence>
<comment type="caution">
    <text evidence="1">The sequence shown here is derived from an EMBL/GenBank/DDBJ whole genome shotgun (WGS) entry which is preliminary data.</text>
</comment>
<dbReference type="EMBL" id="BARW01025769">
    <property type="protein sequence ID" value="GAJ12206.1"/>
    <property type="molecule type" value="Genomic_DNA"/>
</dbReference>
<reference evidence="1" key="1">
    <citation type="journal article" date="2014" name="Front. Microbiol.">
        <title>High frequency of phylogenetically diverse reductive dehalogenase-homologous genes in deep subseafloor sedimentary metagenomes.</title>
        <authorList>
            <person name="Kawai M."/>
            <person name="Futagami T."/>
            <person name="Toyoda A."/>
            <person name="Takaki Y."/>
            <person name="Nishi S."/>
            <person name="Hori S."/>
            <person name="Arai W."/>
            <person name="Tsubouchi T."/>
            <person name="Morono Y."/>
            <person name="Uchiyama I."/>
            <person name="Ito T."/>
            <person name="Fujiyama A."/>
            <person name="Inagaki F."/>
            <person name="Takami H."/>
        </authorList>
    </citation>
    <scope>NUCLEOTIDE SEQUENCE</scope>
    <source>
        <strain evidence="1">Expedition CK06-06</strain>
    </source>
</reference>
<dbReference type="AlphaFoldDB" id="X1VDV5"/>
<evidence type="ECO:0000313" key="1">
    <source>
        <dbReference type="EMBL" id="GAJ12206.1"/>
    </source>
</evidence>
<name>X1VDV5_9ZZZZ</name>
<organism evidence="1">
    <name type="scientific">marine sediment metagenome</name>
    <dbReference type="NCBI Taxonomy" id="412755"/>
    <lineage>
        <taxon>unclassified sequences</taxon>
        <taxon>metagenomes</taxon>
        <taxon>ecological metagenomes</taxon>
    </lineage>
</organism>
<protein>
    <submittedName>
        <fullName evidence="1">Uncharacterized protein</fullName>
    </submittedName>
</protein>
<proteinExistence type="predicted"/>